<dbReference type="InterPro" id="IPR029058">
    <property type="entry name" value="AB_hydrolase_fold"/>
</dbReference>
<keyword evidence="1" id="KW-0378">Hydrolase</keyword>
<protein>
    <recommendedName>
        <fullName evidence="2">Serine aminopeptidase S33 domain-containing protein</fullName>
    </recommendedName>
</protein>
<dbReference type="Gene3D" id="1.10.10.800">
    <property type="match status" value="1"/>
</dbReference>
<feature type="domain" description="Serine aminopeptidase S33" evidence="2">
    <location>
        <begin position="171"/>
        <end position="380"/>
    </location>
</feature>
<accession>A0A517KY55</accession>
<dbReference type="EMBL" id="CP042185">
    <property type="protein sequence ID" value="QDS68313.1"/>
    <property type="molecule type" value="Genomic_DNA"/>
</dbReference>
<dbReference type="InterPro" id="IPR050261">
    <property type="entry name" value="FrsA_esterase"/>
</dbReference>
<reference evidence="3 4" key="1">
    <citation type="submission" date="2019-07" db="EMBL/GenBank/DDBJ databases">
        <title>Finished genome of Venturia effusa.</title>
        <authorList>
            <person name="Young C.A."/>
            <person name="Cox M.P."/>
            <person name="Ganley A.R.D."/>
            <person name="David W.J."/>
        </authorList>
    </citation>
    <scope>NUCLEOTIDE SEQUENCE [LARGE SCALE GENOMIC DNA]</scope>
    <source>
        <strain evidence="4">albino</strain>
    </source>
</reference>
<dbReference type="GO" id="GO:0016788">
    <property type="term" value="F:hydrolase activity, acting on ester bonds"/>
    <property type="evidence" value="ECO:0007669"/>
    <property type="project" value="UniProtKB-ARBA"/>
</dbReference>
<organism evidence="3 4">
    <name type="scientific">Venturia effusa</name>
    <dbReference type="NCBI Taxonomy" id="50376"/>
    <lineage>
        <taxon>Eukaryota</taxon>
        <taxon>Fungi</taxon>
        <taxon>Dikarya</taxon>
        <taxon>Ascomycota</taxon>
        <taxon>Pezizomycotina</taxon>
        <taxon>Dothideomycetes</taxon>
        <taxon>Pleosporomycetidae</taxon>
        <taxon>Venturiales</taxon>
        <taxon>Venturiaceae</taxon>
        <taxon>Venturia</taxon>
    </lineage>
</organism>
<evidence type="ECO:0000313" key="3">
    <source>
        <dbReference type="EMBL" id="QDS68313.1"/>
    </source>
</evidence>
<dbReference type="Gene3D" id="3.40.50.1820">
    <property type="entry name" value="alpha/beta hydrolase"/>
    <property type="match status" value="1"/>
</dbReference>
<gene>
    <name evidence="3" type="ORF">FKW77_010679</name>
</gene>
<dbReference type="OrthoDB" id="2498029at2759"/>
<proteinExistence type="predicted"/>
<evidence type="ECO:0000259" key="2">
    <source>
        <dbReference type="Pfam" id="PF12146"/>
    </source>
</evidence>
<dbReference type="AlphaFoldDB" id="A0A517KY55"/>
<dbReference type="SUPFAM" id="SSF53474">
    <property type="entry name" value="alpha/beta-Hydrolases"/>
    <property type="match status" value="1"/>
</dbReference>
<dbReference type="PANTHER" id="PTHR22946:SF9">
    <property type="entry name" value="POLYKETIDE TRANSFERASE AF380"/>
    <property type="match status" value="1"/>
</dbReference>
<sequence length="412" mass="44630">MVVIFKEGWESGQRHALTNAPVTPPLEEHLSGDQHYIQNNSDGTSDTLHVCRGISETSEHLMTENQSDKYQQRLPSRVNKYLGKFQIGLVQLAEILQIEIFAMNIRILLVTTAMHSSYVLGSTLAPIKFDFPSLGETSAGDLYLPSGPGPFAITVTGPGFAGVKEMLIPDYANALAKAGYATLAFDYIGFGSSTGKVRQDIKPQDQIQTYRDSIDAVANDSRFDENRIGAWGTSLGGAHTLVVSANDPRVKAGVAIIPHIEIDAATMAERLPIVDAIEADVKASRTPGAPRVMIGVSGEPGERAALTSDGAVAWTKNVTRSAPTYKNEVTAMSMLAMAQYSTMEDAKRIKIPLLAITAETDSITPAKKIHQALDGVKSVEFRDFPGNHFGLFGANLTATIDLTVEWFQRHLQ</sequence>
<dbReference type="PANTHER" id="PTHR22946">
    <property type="entry name" value="DIENELACTONE HYDROLASE DOMAIN-CONTAINING PROTEIN-RELATED"/>
    <property type="match status" value="1"/>
</dbReference>
<evidence type="ECO:0000313" key="4">
    <source>
        <dbReference type="Proteomes" id="UP000316270"/>
    </source>
</evidence>
<dbReference type="Proteomes" id="UP000316270">
    <property type="component" value="Chromosome 1"/>
</dbReference>
<evidence type="ECO:0000256" key="1">
    <source>
        <dbReference type="ARBA" id="ARBA00022801"/>
    </source>
</evidence>
<dbReference type="InterPro" id="IPR022742">
    <property type="entry name" value="Hydrolase_4"/>
</dbReference>
<dbReference type="Pfam" id="PF12146">
    <property type="entry name" value="Hydrolase_4"/>
    <property type="match status" value="1"/>
</dbReference>
<name>A0A517KY55_9PEZI</name>
<keyword evidence="4" id="KW-1185">Reference proteome</keyword>